<dbReference type="InterPro" id="IPR021109">
    <property type="entry name" value="Peptidase_aspartic_dom_sf"/>
</dbReference>
<sequence length="160" mass="18100">MKEHREKGLCYNCDEKFRPRHKCKSLTLFLIDSNDYCDEDMDCSPDSDAIPHPKLSLHAIAGAMNPQTMCVTGYYHDKLLYILLDFGSTHNFLDPLIASKLNLPISCKTVFEVMVANGDRLYSEGQCQNIFIDIQGVPVTSDFYLLSLEGYDAVLGAHWL</sequence>
<evidence type="ECO:0000313" key="1">
    <source>
        <dbReference type="EMBL" id="KAI9177153.1"/>
    </source>
</evidence>
<organism evidence="1 2">
    <name type="scientific">Acer negundo</name>
    <name type="common">Box elder</name>
    <dbReference type="NCBI Taxonomy" id="4023"/>
    <lineage>
        <taxon>Eukaryota</taxon>
        <taxon>Viridiplantae</taxon>
        <taxon>Streptophyta</taxon>
        <taxon>Embryophyta</taxon>
        <taxon>Tracheophyta</taxon>
        <taxon>Spermatophyta</taxon>
        <taxon>Magnoliopsida</taxon>
        <taxon>eudicotyledons</taxon>
        <taxon>Gunneridae</taxon>
        <taxon>Pentapetalae</taxon>
        <taxon>rosids</taxon>
        <taxon>malvids</taxon>
        <taxon>Sapindales</taxon>
        <taxon>Sapindaceae</taxon>
        <taxon>Hippocastanoideae</taxon>
        <taxon>Acereae</taxon>
        <taxon>Acer</taxon>
    </lineage>
</organism>
<comment type="caution">
    <text evidence="1">The sequence shown here is derived from an EMBL/GenBank/DDBJ whole genome shotgun (WGS) entry which is preliminary data.</text>
</comment>
<dbReference type="CDD" id="cd00303">
    <property type="entry name" value="retropepsin_like"/>
    <property type="match status" value="1"/>
</dbReference>
<protein>
    <submittedName>
        <fullName evidence="1">Uncharacterized protein</fullName>
    </submittedName>
</protein>
<keyword evidence="2" id="KW-1185">Reference proteome</keyword>
<dbReference type="Pfam" id="PF08284">
    <property type="entry name" value="RVP_2"/>
    <property type="match status" value="1"/>
</dbReference>
<dbReference type="SUPFAM" id="SSF50630">
    <property type="entry name" value="Acid proteases"/>
    <property type="match status" value="1"/>
</dbReference>
<reference evidence="1" key="1">
    <citation type="journal article" date="2022" name="Plant J.">
        <title>Strategies of tolerance reflected in two North American maple genomes.</title>
        <authorList>
            <person name="McEvoy S.L."/>
            <person name="Sezen U.U."/>
            <person name="Trouern-Trend A."/>
            <person name="McMahon S.M."/>
            <person name="Schaberg P.G."/>
            <person name="Yang J."/>
            <person name="Wegrzyn J.L."/>
            <person name="Swenson N.G."/>
        </authorList>
    </citation>
    <scope>NUCLEOTIDE SEQUENCE</scope>
    <source>
        <strain evidence="1">91603</strain>
    </source>
</reference>
<dbReference type="EMBL" id="JAJSOW010000102">
    <property type="protein sequence ID" value="KAI9177153.1"/>
    <property type="molecule type" value="Genomic_DNA"/>
</dbReference>
<dbReference type="AlphaFoldDB" id="A0AAD5IUY9"/>
<evidence type="ECO:0000313" key="2">
    <source>
        <dbReference type="Proteomes" id="UP001064489"/>
    </source>
</evidence>
<dbReference type="Gene3D" id="2.40.70.10">
    <property type="entry name" value="Acid Proteases"/>
    <property type="match status" value="1"/>
</dbReference>
<proteinExistence type="predicted"/>
<dbReference type="Proteomes" id="UP001064489">
    <property type="component" value="Chromosome 5"/>
</dbReference>
<reference evidence="1" key="2">
    <citation type="submission" date="2023-02" db="EMBL/GenBank/DDBJ databases">
        <authorList>
            <person name="Swenson N.G."/>
            <person name="Wegrzyn J.L."/>
            <person name="Mcevoy S.L."/>
        </authorList>
    </citation>
    <scope>NUCLEOTIDE SEQUENCE</scope>
    <source>
        <strain evidence="1">91603</strain>
        <tissue evidence="1">Leaf</tissue>
    </source>
</reference>
<name>A0AAD5IUY9_ACENE</name>
<gene>
    <name evidence="1" type="ORF">LWI28_011710</name>
</gene>
<accession>A0AAD5IUY9</accession>